<dbReference type="InterPro" id="IPR051968">
    <property type="entry name" value="ZnFinger_Homeobox_TR"/>
</dbReference>
<keyword evidence="5" id="KW-0862">Zinc</keyword>
<evidence type="ECO:0000256" key="8">
    <source>
        <dbReference type="ARBA" id="ARBA00023242"/>
    </source>
</evidence>
<proteinExistence type="predicted"/>
<dbReference type="AlphaFoldDB" id="A0ABD0XVW6"/>
<dbReference type="Proteomes" id="UP001557470">
    <property type="component" value="Unassembled WGS sequence"/>
</dbReference>
<evidence type="ECO:0000256" key="1">
    <source>
        <dbReference type="ARBA" id="ARBA00004123"/>
    </source>
</evidence>
<feature type="region of interest" description="Disordered" evidence="10">
    <location>
        <begin position="1"/>
        <end position="195"/>
    </location>
</feature>
<accession>A0ABD0XVW6</accession>
<organism evidence="12 13">
    <name type="scientific">Umbra pygmaea</name>
    <name type="common">Eastern mudminnow</name>
    <dbReference type="NCBI Taxonomy" id="75934"/>
    <lineage>
        <taxon>Eukaryota</taxon>
        <taxon>Metazoa</taxon>
        <taxon>Chordata</taxon>
        <taxon>Craniata</taxon>
        <taxon>Vertebrata</taxon>
        <taxon>Euteleostomi</taxon>
        <taxon>Actinopterygii</taxon>
        <taxon>Neopterygii</taxon>
        <taxon>Teleostei</taxon>
        <taxon>Protacanthopterygii</taxon>
        <taxon>Esociformes</taxon>
        <taxon>Umbridae</taxon>
        <taxon>Umbra</taxon>
    </lineage>
</organism>
<evidence type="ECO:0000259" key="11">
    <source>
        <dbReference type="PROSITE" id="PS50157"/>
    </source>
</evidence>
<sequence length="569" mass="59619">MNSGQSFYGTFSGVHLEPGSSSGGSEALLNKDSDSPSFQQQQGSLHSLGGLGSSKAPCLTSTQGPAKDSSTLPKQGGRTEGPPGKEVLPRGEVGEIERREAKVRLASQDQGSEEEDEPMLEDEEDELEGEGSALSCVGNSSSAGGEVGEPAVSNQSISKSPLLMPSSTLQPSGCPSAASPMINSKAPPPSSSFSVREECGIAADGGGRTLEHPLSFNCQGSMIPMAMAAAADRGGEDDAVGTSSPLALNDAADESANRDSAIAPEPNDCLVDGDEDNGALLHHHHLHHHHHHLHSSSHSHTHPGGSCDMGGMGECPQNHGPGGSGGSGVECPKCDTVLGSSRSLGGHMTMMHSRNSCKTLKCPKCNWHYKYQQTLEAHMKEKHPDSGGSCVYCSSGQSHPRLARGESYTCGYKPFRCEVCNYSTTTKGNLSIHMQSDKHLNNMQTLQNGGSVNPAEQQVFGQHPGGVGVVSVPSVTQASTHHAPHHHHPTQSSAHMAVPWRPAPPSQKQLPRVGACEVCDHLRPTRAPEPAHPHDQREAHAQHDAAPAECHADAARPAWPGGNALSVRG</sequence>
<dbReference type="GO" id="GO:0008270">
    <property type="term" value="F:zinc ion binding"/>
    <property type="evidence" value="ECO:0007669"/>
    <property type="project" value="UniProtKB-KW"/>
</dbReference>
<evidence type="ECO:0000256" key="9">
    <source>
        <dbReference type="PROSITE-ProRule" id="PRU00042"/>
    </source>
</evidence>
<evidence type="ECO:0000256" key="10">
    <source>
        <dbReference type="SAM" id="MobiDB-lite"/>
    </source>
</evidence>
<feature type="compositionally biased region" description="Polar residues" evidence="10">
    <location>
        <begin position="59"/>
        <end position="73"/>
    </location>
</feature>
<keyword evidence="6" id="KW-0238">DNA-binding</keyword>
<feature type="region of interest" description="Disordered" evidence="10">
    <location>
        <begin position="253"/>
        <end position="305"/>
    </location>
</feature>
<evidence type="ECO:0000256" key="7">
    <source>
        <dbReference type="ARBA" id="ARBA00023155"/>
    </source>
</evidence>
<feature type="region of interest" description="Disordered" evidence="10">
    <location>
        <begin position="523"/>
        <end position="569"/>
    </location>
</feature>
<feature type="compositionally biased region" description="Basic and acidic residues" evidence="10">
    <location>
        <begin position="529"/>
        <end position="543"/>
    </location>
</feature>
<evidence type="ECO:0000256" key="6">
    <source>
        <dbReference type="ARBA" id="ARBA00023125"/>
    </source>
</evidence>
<feature type="compositionally biased region" description="Basic residues" evidence="10">
    <location>
        <begin position="281"/>
        <end position="301"/>
    </location>
</feature>
<evidence type="ECO:0000313" key="12">
    <source>
        <dbReference type="EMBL" id="KAL1007250.1"/>
    </source>
</evidence>
<dbReference type="GO" id="GO:0005634">
    <property type="term" value="C:nucleus"/>
    <property type="evidence" value="ECO:0007669"/>
    <property type="project" value="UniProtKB-SubCell"/>
</dbReference>
<dbReference type="PROSITE" id="PS50157">
    <property type="entry name" value="ZINC_FINGER_C2H2_2"/>
    <property type="match status" value="1"/>
</dbReference>
<keyword evidence="2" id="KW-0479">Metal-binding</keyword>
<dbReference type="PANTHER" id="PTHR45891">
    <property type="entry name" value="ZINC FINGER HOMEOBOX PROTEIN"/>
    <property type="match status" value="1"/>
</dbReference>
<keyword evidence="4 9" id="KW-0863">Zinc-finger</keyword>
<dbReference type="PANTHER" id="PTHR45891:SF4">
    <property type="entry name" value="ZINC FINGER HOMEOBOX PROTEIN 3"/>
    <property type="match status" value="1"/>
</dbReference>
<evidence type="ECO:0000313" key="13">
    <source>
        <dbReference type="Proteomes" id="UP001557470"/>
    </source>
</evidence>
<keyword evidence="3" id="KW-0677">Repeat</keyword>
<comment type="caution">
    <text evidence="12">The sequence shown here is derived from an EMBL/GenBank/DDBJ whole genome shotgun (WGS) entry which is preliminary data.</text>
</comment>
<feature type="compositionally biased region" description="Polar residues" evidence="10">
    <location>
        <begin position="152"/>
        <end position="173"/>
    </location>
</feature>
<dbReference type="Gene3D" id="3.30.160.60">
    <property type="entry name" value="Classic Zinc Finger"/>
    <property type="match status" value="2"/>
</dbReference>
<gene>
    <name evidence="12" type="ORF">UPYG_G00084070</name>
</gene>
<feature type="domain" description="C2H2-type" evidence="11">
    <location>
        <begin position="415"/>
        <end position="444"/>
    </location>
</feature>
<feature type="compositionally biased region" description="Low complexity" evidence="10">
    <location>
        <begin position="39"/>
        <end position="48"/>
    </location>
</feature>
<keyword evidence="7" id="KW-0371">Homeobox</keyword>
<keyword evidence="8" id="KW-0539">Nucleus</keyword>
<protein>
    <recommendedName>
        <fullName evidence="11">C2H2-type domain-containing protein</fullName>
    </recommendedName>
</protein>
<dbReference type="GO" id="GO:0003677">
    <property type="term" value="F:DNA binding"/>
    <property type="evidence" value="ECO:0007669"/>
    <property type="project" value="UniProtKB-KW"/>
</dbReference>
<feature type="region of interest" description="Disordered" evidence="10">
    <location>
        <begin position="476"/>
        <end position="497"/>
    </location>
</feature>
<dbReference type="Pfam" id="PF12874">
    <property type="entry name" value="zf-met"/>
    <property type="match status" value="1"/>
</dbReference>
<feature type="compositionally biased region" description="Acidic residues" evidence="10">
    <location>
        <begin position="111"/>
        <end position="129"/>
    </location>
</feature>
<evidence type="ECO:0000256" key="3">
    <source>
        <dbReference type="ARBA" id="ARBA00022737"/>
    </source>
</evidence>
<name>A0ABD0XVW6_UMBPY</name>
<dbReference type="InterPro" id="IPR036236">
    <property type="entry name" value="Znf_C2H2_sf"/>
</dbReference>
<dbReference type="EMBL" id="JAGEUA010000002">
    <property type="protein sequence ID" value="KAL1007250.1"/>
    <property type="molecule type" value="Genomic_DNA"/>
</dbReference>
<feature type="compositionally biased region" description="Basic and acidic residues" evidence="10">
    <location>
        <begin position="87"/>
        <end position="103"/>
    </location>
</feature>
<evidence type="ECO:0000256" key="5">
    <source>
        <dbReference type="ARBA" id="ARBA00022833"/>
    </source>
</evidence>
<reference evidence="12 13" key="1">
    <citation type="submission" date="2024-06" db="EMBL/GenBank/DDBJ databases">
        <authorList>
            <person name="Pan Q."/>
            <person name="Wen M."/>
            <person name="Jouanno E."/>
            <person name="Zahm M."/>
            <person name="Klopp C."/>
            <person name="Cabau C."/>
            <person name="Louis A."/>
            <person name="Berthelot C."/>
            <person name="Parey E."/>
            <person name="Roest Crollius H."/>
            <person name="Montfort J."/>
            <person name="Robinson-Rechavi M."/>
            <person name="Bouchez O."/>
            <person name="Lampietro C."/>
            <person name="Lopez Roques C."/>
            <person name="Donnadieu C."/>
            <person name="Postlethwait J."/>
            <person name="Bobe J."/>
            <person name="Verreycken H."/>
            <person name="Guiguen Y."/>
        </authorList>
    </citation>
    <scope>NUCLEOTIDE SEQUENCE [LARGE SCALE GENOMIC DNA]</scope>
    <source>
        <strain evidence="12">Up_M1</strain>
        <tissue evidence="12">Testis</tissue>
    </source>
</reference>
<dbReference type="SUPFAM" id="SSF57667">
    <property type="entry name" value="beta-beta-alpha zinc fingers"/>
    <property type="match status" value="1"/>
</dbReference>
<dbReference type="SMART" id="SM00355">
    <property type="entry name" value="ZnF_C2H2"/>
    <property type="match status" value="3"/>
</dbReference>
<dbReference type="InterPro" id="IPR013087">
    <property type="entry name" value="Znf_C2H2_type"/>
</dbReference>
<keyword evidence="13" id="KW-1185">Reference proteome</keyword>
<evidence type="ECO:0000256" key="4">
    <source>
        <dbReference type="ARBA" id="ARBA00022771"/>
    </source>
</evidence>
<dbReference type="FunFam" id="3.30.160.60:FF:000081">
    <property type="entry name" value="Zinc finger homeobox protein 4"/>
    <property type="match status" value="1"/>
</dbReference>
<dbReference type="PROSITE" id="PS00028">
    <property type="entry name" value="ZINC_FINGER_C2H2_1"/>
    <property type="match status" value="2"/>
</dbReference>
<evidence type="ECO:0000256" key="2">
    <source>
        <dbReference type="ARBA" id="ARBA00022723"/>
    </source>
</evidence>
<comment type="subcellular location">
    <subcellularLocation>
        <location evidence="1">Nucleus</location>
    </subcellularLocation>
</comment>
<dbReference type="FunFam" id="3.30.160.60:FF:000429">
    <property type="entry name" value="Zinc finger homeobox protein 3"/>
    <property type="match status" value="1"/>
</dbReference>